<organism evidence="5 6">
    <name type="scientific">Clostridium neuense</name>
    <dbReference type="NCBI Taxonomy" id="1728934"/>
    <lineage>
        <taxon>Bacteria</taxon>
        <taxon>Bacillati</taxon>
        <taxon>Bacillota</taxon>
        <taxon>Clostridia</taxon>
        <taxon>Eubacteriales</taxon>
        <taxon>Clostridiaceae</taxon>
        <taxon>Clostridium</taxon>
    </lineage>
</organism>
<dbReference type="InterPro" id="IPR000835">
    <property type="entry name" value="HTH_MarR-typ"/>
</dbReference>
<keyword evidence="1" id="KW-0805">Transcription regulation</keyword>
<feature type="domain" description="HTH marR-type" evidence="4">
    <location>
        <begin position="9"/>
        <end position="138"/>
    </location>
</feature>
<evidence type="ECO:0000313" key="5">
    <source>
        <dbReference type="EMBL" id="MFL0250837.1"/>
    </source>
</evidence>
<dbReference type="PANTHER" id="PTHR42756">
    <property type="entry name" value="TRANSCRIPTIONAL REGULATOR, MARR"/>
    <property type="match status" value="1"/>
</dbReference>
<dbReference type="RefSeq" id="WP_406787502.1">
    <property type="nucleotide sequence ID" value="NZ_JBJIAA010000008.1"/>
</dbReference>
<keyword evidence="2" id="KW-0238">DNA-binding</keyword>
<dbReference type="Gene3D" id="1.10.10.10">
    <property type="entry name" value="Winged helix-like DNA-binding domain superfamily/Winged helix DNA-binding domain"/>
    <property type="match status" value="1"/>
</dbReference>
<sequence length="145" mass="16341">MSDINEALCECLYFSCNKLSRALGKIADEEFRITGLSPTYAFLISIVNESEGISQKNIGEILHITPSTTTRFIDKLENKGLLNRKNDGKNSFIYLTDKGLELQTEINKAWTNFHLKCLNALGEDEYKSLTKVINNACESIDDLLK</sequence>
<evidence type="ECO:0000259" key="4">
    <source>
        <dbReference type="PROSITE" id="PS50995"/>
    </source>
</evidence>
<dbReference type="EMBL" id="JBJIAA010000008">
    <property type="protein sequence ID" value="MFL0250837.1"/>
    <property type="molecule type" value="Genomic_DNA"/>
</dbReference>
<dbReference type="InterPro" id="IPR036390">
    <property type="entry name" value="WH_DNA-bd_sf"/>
</dbReference>
<gene>
    <name evidence="5" type="ORF">ACJDT4_10430</name>
</gene>
<dbReference type="InterPro" id="IPR036388">
    <property type="entry name" value="WH-like_DNA-bd_sf"/>
</dbReference>
<dbReference type="SMART" id="SM00347">
    <property type="entry name" value="HTH_MARR"/>
    <property type="match status" value="1"/>
</dbReference>
<name>A0ABW8TGE5_9CLOT</name>
<evidence type="ECO:0000256" key="1">
    <source>
        <dbReference type="ARBA" id="ARBA00023015"/>
    </source>
</evidence>
<keyword evidence="3" id="KW-0804">Transcription</keyword>
<evidence type="ECO:0000256" key="2">
    <source>
        <dbReference type="ARBA" id="ARBA00023125"/>
    </source>
</evidence>
<reference evidence="5 6" key="1">
    <citation type="submission" date="2024-11" db="EMBL/GenBank/DDBJ databases">
        <authorList>
            <person name="Heng Y.C."/>
            <person name="Lim A.C.H."/>
            <person name="Lee J.K.Y."/>
            <person name="Kittelmann S."/>
        </authorList>
    </citation>
    <scope>NUCLEOTIDE SEQUENCE [LARGE SCALE GENOMIC DNA]</scope>
    <source>
        <strain evidence="5 6">WILCCON 0114</strain>
    </source>
</reference>
<evidence type="ECO:0000256" key="3">
    <source>
        <dbReference type="ARBA" id="ARBA00023163"/>
    </source>
</evidence>
<keyword evidence="6" id="KW-1185">Reference proteome</keyword>
<protein>
    <submittedName>
        <fullName evidence="5">MarR family winged helix-turn-helix transcriptional regulator</fullName>
    </submittedName>
</protein>
<comment type="caution">
    <text evidence="5">The sequence shown here is derived from an EMBL/GenBank/DDBJ whole genome shotgun (WGS) entry which is preliminary data.</text>
</comment>
<accession>A0ABW8TGE5</accession>
<evidence type="ECO:0000313" key="6">
    <source>
        <dbReference type="Proteomes" id="UP001623592"/>
    </source>
</evidence>
<dbReference type="PANTHER" id="PTHR42756:SF1">
    <property type="entry name" value="TRANSCRIPTIONAL REPRESSOR OF EMRAB OPERON"/>
    <property type="match status" value="1"/>
</dbReference>
<dbReference type="Proteomes" id="UP001623592">
    <property type="component" value="Unassembled WGS sequence"/>
</dbReference>
<dbReference type="SUPFAM" id="SSF46785">
    <property type="entry name" value="Winged helix' DNA-binding domain"/>
    <property type="match status" value="1"/>
</dbReference>
<proteinExistence type="predicted"/>
<dbReference type="Pfam" id="PF01047">
    <property type="entry name" value="MarR"/>
    <property type="match status" value="1"/>
</dbReference>
<dbReference type="PRINTS" id="PR00598">
    <property type="entry name" value="HTHMARR"/>
</dbReference>
<dbReference type="PROSITE" id="PS50995">
    <property type="entry name" value="HTH_MARR_2"/>
    <property type="match status" value="1"/>
</dbReference>